<dbReference type="InterPro" id="IPR027417">
    <property type="entry name" value="P-loop_NTPase"/>
</dbReference>
<accession>E0UP40</accession>
<keyword evidence="6" id="KW-1185">Reference proteome</keyword>
<dbReference type="CDD" id="cd01129">
    <property type="entry name" value="PulE-GspE-like"/>
    <property type="match status" value="1"/>
</dbReference>
<dbReference type="STRING" id="563040.Saut_0024"/>
<reference evidence="6" key="1">
    <citation type="journal article" date="2010" name="Stand. Genomic Sci.">
        <title>Complete genome sequence of Sulfurimonas autotrophica type strain (OK10).</title>
        <authorList>
            <person name="Sikorski J."/>
            <person name="Munk C."/>
            <person name="Lapidus A."/>
            <person name="Djao O."/>
            <person name="Lucas S."/>
            <person name="Glavina Del Rio T."/>
            <person name="Nolan M."/>
            <person name="Tice H."/>
            <person name="Han C."/>
            <person name="Cheng J."/>
            <person name="Tapia R."/>
            <person name="Goodwin L."/>
            <person name="Pitluck S."/>
            <person name="Liolios K."/>
            <person name="Ivanova N."/>
            <person name="Mavromatis K."/>
            <person name="Mikhailova N."/>
            <person name="Pati A."/>
            <person name="Sims D."/>
            <person name="Meincke L."/>
            <person name="Brettin T."/>
            <person name="Detter J."/>
            <person name="Chen A."/>
            <person name="Palaniappan K."/>
            <person name="Land M."/>
            <person name="Hauser L."/>
            <person name="Chang Y."/>
            <person name="Jeffries C."/>
            <person name="Rohde M."/>
            <person name="Lang E."/>
            <person name="Spring S."/>
            <person name="Goker M."/>
            <person name="Woyke T."/>
            <person name="Bristow J."/>
            <person name="Eisen J."/>
            <person name="Markowitz V."/>
            <person name="Hugenholtz P."/>
            <person name="Kyrpides N."/>
            <person name="Klenk H."/>
        </authorList>
    </citation>
    <scope>NUCLEOTIDE SEQUENCE [LARGE SCALE GENOMIC DNA]</scope>
    <source>
        <strain evidence="6">ATCC BAA-671 / DSM 16294 / JCM 11897 / OK10</strain>
    </source>
</reference>
<dbReference type="AlphaFoldDB" id="E0UP40"/>
<dbReference type="Pfam" id="PF05157">
    <property type="entry name" value="MshEN"/>
    <property type="match status" value="1"/>
</dbReference>
<dbReference type="SUPFAM" id="SSF160246">
    <property type="entry name" value="EspE N-terminal domain-like"/>
    <property type="match status" value="1"/>
</dbReference>
<dbReference type="GO" id="GO:0016887">
    <property type="term" value="F:ATP hydrolysis activity"/>
    <property type="evidence" value="ECO:0007669"/>
    <property type="project" value="TreeGrafter"/>
</dbReference>
<dbReference type="InterPro" id="IPR003593">
    <property type="entry name" value="AAA+_ATPase"/>
</dbReference>
<dbReference type="SUPFAM" id="SSF52540">
    <property type="entry name" value="P-loop containing nucleoside triphosphate hydrolases"/>
    <property type="match status" value="1"/>
</dbReference>
<dbReference type="SMART" id="SM00382">
    <property type="entry name" value="AAA"/>
    <property type="match status" value="1"/>
</dbReference>
<dbReference type="InterPro" id="IPR007831">
    <property type="entry name" value="T2SS_GspE_N"/>
</dbReference>
<dbReference type="GO" id="GO:0005524">
    <property type="term" value="F:ATP binding"/>
    <property type="evidence" value="ECO:0007669"/>
    <property type="project" value="UniProtKB-KW"/>
</dbReference>
<dbReference type="Proteomes" id="UP000007803">
    <property type="component" value="Chromosome"/>
</dbReference>
<dbReference type="RefSeq" id="WP_013325829.1">
    <property type="nucleotide sequence ID" value="NC_014506.1"/>
</dbReference>
<dbReference type="InterPro" id="IPR001482">
    <property type="entry name" value="T2SS/T4SS_dom"/>
</dbReference>
<dbReference type="GO" id="GO:0005886">
    <property type="term" value="C:plasma membrane"/>
    <property type="evidence" value="ECO:0007669"/>
    <property type="project" value="TreeGrafter"/>
</dbReference>
<dbReference type="PANTHER" id="PTHR30258:SF1">
    <property type="entry name" value="PROTEIN TRANSPORT PROTEIN HOFB HOMOLOG"/>
    <property type="match status" value="1"/>
</dbReference>
<dbReference type="PROSITE" id="PS00662">
    <property type="entry name" value="T2SP_E"/>
    <property type="match status" value="1"/>
</dbReference>
<sequence>MAQNKPIGKLLEDAGFINEKQIQVALNVQKSNPMFFGEILQDLDFVTSNEIAEAIAMQNGLEYVDLSTIVPTAEALKLVPHEIAKNKNILPIAVENNTLVVAMQDVNDIMTLDYLKKVSSKQVKLVVANQASIARYSEIYYYQMTNPIEAEIAELVKQTLNNKEIDVPHLVDLILNNAIKDRVTDIHITPENSAIHVFYRIDGVLRHYFSLPKKLHSQIVARIKITCNLDISEQRKPQDGSFSYTFLNEDFDLRVSTLPTNYGENIVMRLLGKGTSLFSLAHLGLTAQNSKKVENYFSKPYGIVLIVGPTGSGKTTTLYSALRKVNSLEKNVMTIEDPIEYKFTFIKQTQLHEKAGYTFDAAIRAFMRQDPDVMLVGEIRDPQTAELAVRASITGHLVLSTLHTNDAIGTIPRLIDLKIPPYLIGSGLLGVIAQRLVRKLCHYCKKELDINKKELIEMGVPETIINEYSDYKVYEAVGCQQCKYTGYNGREVVVEILDVDKEIESLITEEASTLELLKVAKHKGMHTMKEDGYIKVLQGITSFSEIDRVID</sequence>
<evidence type="ECO:0000259" key="4">
    <source>
        <dbReference type="PROSITE" id="PS00662"/>
    </source>
</evidence>
<evidence type="ECO:0000313" key="5">
    <source>
        <dbReference type="EMBL" id="ADN08073.1"/>
    </source>
</evidence>
<name>E0UP40_SULAO</name>
<dbReference type="OrthoDB" id="9805147at2"/>
<evidence type="ECO:0000256" key="1">
    <source>
        <dbReference type="ARBA" id="ARBA00006611"/>
    </source>
</evidence>
<dbReference type="PANTHER" id="PTHR30258">
    <property type="entry name" value="TYPE II SECRETION SYSTEM PROTEIN GSPE-RELATED"/>
    <property type="match status" value="1"/>
</dbReference>
<evidence type="ECO:0000256" key="2">
    <source>
        <dbReference type="ARBA" id="ARBA00022741"/>
    </source>
</evidence>
<proteinExistence type="inferred from homology"/>
<dbReference type="InterPro" id="IPR037257">
    <property type="entry name" value="T2SS_E_N_sf"/>
</dbReference>
<dbReference type="KEGG" id="sua:Saut_0024"/>
<dbReference type="FunFam" id="3.40.50.300:FF:000398">
    <property type="entry name" value="Type IV pilus assembly ATPase PilB"/>
    <property type="match status" value="1"/>
</dbReference>
<dbReference type="eggNOG" id="COG2804">
    <property type="taxonomic scope" value="Bacteria"/>
</dbReference>
<feature type="domain" description="Bacterial type II secretion system protein E" evidence="4">
    <location>
        <begin position="367"/>
        <end position="381"/>
    </location>
</feature>
<dbReference type="Pfam" id="PF00437">
    <property type="entry name" value="T2SSE"/>
    <property type="match status" value="1"/>
</dbReference>
<evidence type="ECO:0000313" key="6">
    <source>
        <dbReference type="Proteomes" id="UP000007803"/>
    </source>
</evidence>
<dbReference type="HOGENOM" id="CLU_013446_10_3_7"/>
<comment type="similarity">
    <text evidence="1">Belongs to the GSP E family.</text>
</comment>
<organism evidence="5 6">
    <name type="scientific">Sulfurimonas autotrophica (strain ATCC BAA-671 / DSM 16294 / JCM 11897 / OK10)</name>
    <dbReference type="NCBI Taxonomy" id="563040"/>
    <lineage>
        <taxon>Bacteria</taxon>
        <taxon>Pseudomonadati</taxon>
        <taxon>Campylobacterota</taxon>
        <taxon>Epsilonproteobacteria</taxon>
        <taxon>Campylobacterales</taxon>
        <taxon>Sulfurimonadaceae</taxon>
        <taxon>Sulfurimonas</taxon>
    </lineage>
</organism>
<dbReference type="Gene3D" id="3.40.50.300">
    <property type="entry name" value="P-loop containing nucleotide triphosphate hydrolases"/>
    <property type="match status" value="1"/>
</dbReference>
<gene>
    <name evidence="5" type="ordered locus">Saut_0024</name>
</gene>
<keyword evidence="3" id="KW-0067">ATP-binding</keyword>
<evidence type="ECO:0000256" key="3">
    <source>
        <dbReference type="ARBA" id="ARBA00022840"/>
    </source>
</evidence>
<dbReference type="EMBL" id="CP002205">
    <property type="protein sequence ID" value="ADN08073.1"/>
    <property type="molecule type" value="Genomic_DNA"/>
</dbReference>
<protein>
    <submittedName>
        <fullName evidence="5">Type II secretion system protein E</fullName>
    </submittedName>
</protein>
<keyword evidence="2" id="KW-0547">Nucleotide-binding</keyword>
<dbReference type="Gene3D" id="3.30.300.160">
    <property type="entry name" value="Type II secretion system, protein E, N-terminal domain"/>
    <property type="match status" value="1"/>
</dbReference>
<dbReference type="Gene3D" id="3.30.450.90">
    <property type="match status" value="1"/>
</dbReference>